<dbReference type="Proteomes" id="UP001168821">
    <property type="component" value="Unassembled WGS sequence"/>
</dbReference>
<keyword evidence="2" id="KW-0813">Transport</keyword>
<accession>A0AA38HQX5</accession>
<dbReference type="GO" id="GO:0005886">
    <property type="term" value="C:plasma membrane"/>
    <property type="evidence" value="ECO:0007669"/>
    <property type="project" value="UniProtKB-SubCell"/>
</dbReference>
<protein>
    <submittedName>
        <fullName evidence="8">Uncharacterized protein</fullName>
    </submittedName>
</protein>
<dbReference type="PANTHER" id="PTHR23517:SF3">
    <property type="entry name" value="INTEGRAL MEMBRANE TRANSPORT PROTEIN"/>
    <property type="match status" value="1"/>
</dbReference>
<dbReference type="Pfam" id="PF07690">
    <property type="entry name" value="MFS_1"/>
    <property type="match status" value="1"/>
</dbReference>
<evidence type="ECO:0000313" key="9">
    <source>
        <dbReference type="Proteomes" id="UP001168821"/>
    </source>
</evidence>
<feature type="transmembrane region" description="Helical" evidence="7">
    <location>
        <begin position="6"/>
        <end position="27"/>
    </location>
</feature>
<feature type="transmembrane region" description="Helical" evidence="7">
    <location>
        <begin position="363"/>
        <end position="383"/>
    </location>
</feature>
<feature type="transmembrane region" description="Helical" evidence="7">
    <location>
        <begin position="277"/>
        <end position="296"/>
    </location>
</feature>
<feature type="transmembrane region" description="Helical" evidence="7">
    <location>
        <begin position="39"/>
        <end position="62"/>
    </location>
</feature>
<dbReference type="Gene3D" id="1.20.1250.20">
    <property type="entry name" value="MFS general substrate transporter like domains"/>
    <property type="match status" value="1"/>
</dbReference>
<dbReference type="AlphaFoldDB" id="A0AA38HQX5"/>
<dbReference type="InterPro" id="IPR036259">
    <property type="entry name" value="MFS_trans_sf"/>
</dbReference>
<evidence type="ECO:0000256" key="5">
    <source>
        <dbReference type="ARBA" id="ARBA00022989"/>
    </source>
</evidence>
<dbReference type="InterPro" id="IPR050171">
    <property type="entry name" value="MFS_Transporters"/>
</dbReference>
<gene>
    <name evidence="8" type="ORF">Zmor_028007</name>
</gene>
<evidence type="ECO:0000313" key="8">
    <source>
        <dbReference type="EMBL" id="KAJ3641501.1"/>
    </source>
</evidence>
<feature type="transmembrane region" description="Helical" evidence="7">
    <location>
        <begin position="129"/>
        <end position="148"/>
    </location>
</feature>
<evidence type="ECO:0000256" key="3">
    <source>
        <dbReference type="ARBA" id="ARBA00022475"/>
    </source>
</evidence>
<keyword evidence="5 7" id="KW-1133">Transmembrane helix</keyword>
<feature type="transmembrane region" description="Helical" evidence="7">
    <location>
        <begin position="212"/>
        <end position="230"/>
    </location>
</feature>
<proteinExistence type="predicted"/>
<sequence>MELSNVTLLLIVNFLHSMASGLILPTLSDHIVACGGNQVLLGALCSSLYIFNTLSTNFMTLFELGRKDSLTVSAYFAFFTSLVLVFFNNPGVIWLDRCIYALTNQVNWFSKEYVMNDIEESLHIRYCNLLDVSKLLGMVIGMLLAGHVHSNGGFTTIAMAITILAFLNIILLQYVEPDRRHLRRQLSKLLELPSECYDQLENLRDAELAAEWPMVLFLVVHTFVFTVYFSKHVYILKASYNPSLIIISYHVAYHFMLKFLCDVFVPFIQSRFRRRKSLFNLSVAICAISISALGPAPTLEVYWMFFVPMLASYTVINSLLEEDYFELRWDTSFREAVNTLQIIVNVVGPVVFGILCETFGASALYLLHIFPITVVIYLVWQWFYDEDLDDEVDPVSARRGEEDKEKED</sequence>
<keyword evidence="6 7" id="KW-0472">Membrane</keyword>
<feature type="transmembrane region" description="Helical" evidence="7">
    <location>
        <begin position="242"/>
        <end position="265"/>
    </location>
</feature>
<dbReference type="GO" id="GO:0022857">
    <property type="term" value="F:transmembrane transporter activity"/>
    <property type="evidence" value="ECO:0007669"/>
    <property type="project" value="InterPro"/>
</dbReference>
<keyword evidence="4 7" id="KW-0812">Transmembrane</keyword>
<reference evidence="8" key="1">
    <citation type="journal article" date="2023" name="G3 (Bethesda)">
        <title>Whole genome assemblies of Zophobas morio and Tenebrio molitor.</title>
        <authorList>
            <person name="Kaur S."/>
            <person name="Stinson S.A."/>
            <person name="diCenzo G.C."/>
        </authorList>
    </citation>
    <scope>NUCLEOTIDE SEQUENCE</scope>
    <source>
        <strain evidence="8">QUZm001</strain>
    </source>
</reference>
<dbReference type="InterPro" id="IPR011701">
    <property type="entry name" value="MFS"/>
</dbReference>
<keyword evidence="9" id="KW-1185">Reference proteome</keyword>
<organism evidence="8 9">
    <name type="scientific">Zophobas morio</name>
    <dbReference type="NCBI Taxonomy" id="2755281"/>
    <lineage>
        <taxon>Eukaryota</taxon>
        <taxon>Metazoa</taxon>
        <taxon>Ecdysozoa</taxon>
        <taxon>Arthropoda</taxon>
        <taxon>Hexapoda</taxon>
        <taxon>Insecta</taxon>
        <taxon>Pterygota</taxon>
        <taxon>Neoptera</taxon>
        <taxon>Endopterygota</taxon>
        <taxon>Coleoptera</taxon>
        <taxon>Polyphaga</taxon>
        <taxon>Cucujiformia</taxon>
        <taxon>Tenebrionidae</taxon>
        <taxon>Zophobas</taxon>
    </lineage>
</organism>
<evidence type="ECO:0000256" key="4">
    <source>
        <dbReference type="ARBA" id="ARBA00022692"/>
    </source>
</evidence>
<evidence type="ECO:0000256" key="7">
    <source>
        <dbReference type="SAM" id="Phobius"/>
    </source>
</evidence>
<comment type="caution">
    <text evidence="8">The sequence shown here is derived from an EMBL/GenBank/DDBJ whole genome shotgun (WGS) entry which is preliminary data.</text>
</comment>
<comment type="subcellular location">
    <subcellularLocation>
        <location evidence="1">Cell membrane</location>
        <topology evidence="1">Multi-pass membrane protein</topology>
    </subcellularLocation>
</comment>
<dbReference type="PANTHER" id="PTHR23517">
    <property type="entry name" value="RESISTANCE PROTEIN MDTM, PUTATIVE-RELATED-RELATED"/>
    <property type="match status" value="1"/>
</dbReference>
<name>A0AA38HQX5_9CUCU</name>
<evidence type="ECO:0000256" key="6">
    <source>
        <dbReference type="ARBA" id="ARBA00023136"/>
    </source>
</evidence>
<dbReference type="SUPFAM" id="SSF103473">
    <property type="entry name" value="MFS general substrate transporter"/>
    <property type="match status" value="1"/>
</dbReference>
<evidence type="ECO:0000256" key="1">
    <source>
        <dbReference type="ARBA" id="ARBA00004651"/>
    </source>
</evidence>
<dbReference type="EMBL" id="JALNTZ010000009">
    <property type="protein sequence ID" value="KAJ3641501.1"/>
    <property type="molecule type" value="Genomic_DNA"/>
</dbReference>
<keyword evidence="3" id="KW-1003">Cell membrane</keyword>
<feature type="transmembrane region" description="Helical" evidence="7">
    <location>
        <begin position="74"/>
        <end position="95"/>
    </location>
</feature>
<evidence type="ECO:0000256" key="2">
    <source>
        <dbReference type="ARBA" id="ARBA00022448"/>
    </source>
</evidence>
<feature type="transmembrane region" description="Helical" evidence="7">
    <location>
        <begin position="154"/>
        <end position="175"/>
    </location>
</feature>